<dbReference type="PANTHER" id="PTHR14768:SF2">
    <property type="entry name" value="TRANSMEMBRANE PROTEIN 91"/>
    <property type="match status" value="1"/>
</dbReference>
<evidence type="ECO:0000313" key="9">
    <source>
        <dbReference type="Proteomes" id="UP000287033"/>
    </source>
</evidence>
<organism evidence="8 9">
    <name type="scientific">Chiloscyllium punctatum</name>
    <name type="common">Brownbanded bambooshark</name>
    <name type="synonym">Hemiscyllium punctatum</name>
    <dbReference type="NCBI Taxonomy" id="137246"/>
    <lineage>
        <taxon>Eukaryota</taxon>
        <taxon>Metazoa</taxon>
        <taxon>Chordata</taxon>
        <taxon>Craniata</taxon>
        <taxon>Vertebrata</taxon>
        <taxon>Chondrichthyes</taxon>
        <taxon>Elasmobranchii</taxon>
        <taxon>Galeomorphii</taxon>
        <taxon>Galeoidea</taxon>
        <taxon>Orectolobiformes</taxon>
        <taxon>Hemiscylliidae</taxon>
        <taxon>Chiloscyllium</taxon>
    </lineage>
</organism>
<evidence type="ECO:0000313" key="8">
    <source>
        <dbReference type="EMBL" id="GCC31400.1"/>
    </source>
</evidence>
<evidence type="ECO:0000256" key="7">
    <source>
        <dbReference type="SAM" id="Phobius"/>
    </source>
</evidence>
<feature type="transmembrane region" description="Helical" evidence="7">
    <location>
        <begin position="174"/>
        <end position="196"/>
    </location>
</feature>
<proteinExistence type="inferred from homology"/>
<evidence type="ECO:0000256" key="3">
    <source>
        <dbReference type="ARBA" id="ARBA00022692"/>
    </source>
</evidence>
<comment type="similarity">
    <text evidence="2">Belongs to the CD225/Dispanin family.</text>
</comment>
<evidence type="ECO:0000256" key="2">
    <source>
        <dbReference type="ARBA" id="ARBA00006843"/>
    </source>
</evidence>
<dbReference type="AlphaFoldDB" id="A0A401SLY4"/>
<sequence>MDDLCELQRPLLGKQVSGKLFSHVLPGGTSAKEGPTSPHGLTPIRNQLVPGSSPASTDSQLVPQLLDTCSLQNTVESLYCPSLTPHADLRVWASSKHCTETTFTENGPGEPKIGNSKEPKVLESEAGQAKVPTVSVDVEDLPYLETQTNYYNDGDSDSDSDSDSTLSFNIPQDYLGLAVFSMLCCFWPMGIAAFYLSQKTSKATAKGDYRQASSASRKALCTAICSIALGVCTYIGGMVALVIYLAKNGHS</sequence>
<keyword evidence="3 7" id="KW-0812">Transmembrane</keyword>
<dbReference type="GO" id="GO:0016020">
    <property type="term" value="C:membrane"/>
    <property type="evidence" value="ECO:0007669"/>
    <property type="project" value="UniProtKB-SubCell"/>
</dbReference>
<evidence type="ECO:0000256" key="6">
    <source>
        <dbReference type="SAM" id="MobiDB-lite"/>
    </source>
</evidence>
<keyword evidence="5 7" id="KW-0472">Membrane</keyword>
<evidence type="ECO:0008006" key="10">
    <source>
        <dbReference type="Google" id="ProtNLM"/>
    </source>
</evidence>
<feature type="compositionally biased region" description="Polar residues" evidence="6">
    <location>
        <begin position="49"/>
        <end position="58"/>
    </location>
</feature>
<comment type="subcellular location">
    <subcellularLocation>
        <location evidence="1">Membrane</location>
    </subcellularLocation>
</comment>
<dbReference type="OMA" id="HNDYQGY"/>
<dbReference type="InterPro" id="IPR007593">
    <property type="entry name" value="CD225/Dispanin_fam"/>
</dbReference>
<evidence type="ECO:0000256" key="1">
    <source>
        <dbReference type="ARBA" id="ARBA00004370"/>
    </source>
</evidence>
<feature type="transmembrane region" description="Helical" evidence="7">
    <location>
        <begin position="219"/>
        <end position="246"/>
    </location>
</feature>
<protein>
    <recommendedName>
        <fullName evidence="10">Transmembrane protein 91</fullName>
    </recommendedName>
</protein>
<accession>A0A401SLY4</accession>
<dbReference type="Proteomes" id="UP000287033">
    <property type="component" value="Unassembled WGS sequence"/>
</dbReference>
<dbReference type="PANTHER" id="PTHR14768">
    <property type="entry name" value="UPF0338 PROTEIN"/>
    <property type="match status" value="1"/>
</dbReference>
<keyword evidence="4 7" id="KW-1133">Transmembrane helix</keyword>
<reference evidence="8 9" key="1">
    <citation type="journal article" date="2018" name="Nat. Ecol. Evol.">
        <title>Shark genomes provide insights into elasmobranch evolution and the origin of vertebrates.</title>
        <authorList>
            <person name="Hara Y"/>
            <person name="Yamaguchi K"/>
            <person name="Onimaru K"/>
            <person name="Kadota M"/>
            <person name="Koyanagi M"/>
            <person name="Keeley SD"/>
            <person name="Tatsumi K"/>
            <person name="Tanaka K"/>
            <person name="Motone F"/>
            <person name="Kageyama Y"/>
            <person name="Nozu R"/>
            <person name="Adachi N"/>
            <person name="Nishimura O"/>
            <person name="Nakagawa R"/>
            <person name="Tanegashima C"/>
            <person name="Kiyatake I"/>
            <person name="Matsumoto R"/>
            <person name="Murakumo K"/>
            <person name="Nishida K"/>
            <person name="Terakita A"/>
            <person name="Kuratani S"/>
            <person name="Sato K"/>
            <person name="Hyodo S Kuraku.S."/>
        </authorList>
    </citation>
    <scope>NUCLEOTIDE SEQUENCE [LARGE SCALE GENOMIC DNA]</scope>
</reference>
<comment type="caution">
    <text evidence="8">The sequence shown here is derived from an EMBL/GenBank/DDBJ whole genome shotgun (WGS) entry which is preliminary data.</text>
</comment>
<dbReference type="EMBL" id="BEZZ01000360">
    <property type="protein sequence ID" value="GCC31400.1"/>
    <property type="molecule type" value="Genomic_DNA"/>
</dbReference>
<dbReference type="Pfam" id="PF04505">
    <property type="entry name" value="CD225"/>
    <property type="match status" value="1"/>
</dbReference>
<gene>
    <name evidence="8" type="ORF">chiPu_0009857</name>
</gene>
<evidence type="ECO:0000256" key="4">
    <source>
        <dbReference type="ARBA" id="ARBA00022989"/>
    </source>
</evidence>
<name>A0A401SLY4_CHIPU</name>
<feature type="region of interest" description="Disordered" evidence="6">
    <location>
        <begin position="26"/>
        <end position="58"/>
    </location>
</feature>
<evidence type="ECO:0000256" key="5">
    <source>
        <dbReference type="ARBA" id="ARBA00023136"/>
    </source>
</evidence>
<dbReference type="OrthoDB" id="10018862at2759"/>
<keyword evidence="9" id="KW-1185">Reference proteome</keyword>